<gene>
    <name evidence="15" type="ORF">DWQ51_03030</name>
</gene>
<evidence type="ECO:0000259" key="12">
    <source>
        <dbReference type="PROSITE" id="PS50893"/>
    </source>
</evidence>
<dbReference type="Proteomes" id="UP000257002">
    <property type="component" value="Unassembled WGS sequence"/>
</dbReference>
<dbReference type="Pfam" id="PF00005">
    <property type="entry name" value="ABC_tran"/>
    <property type="match status" value="1"/>
</dbReference>
<dbReference type="GO" id="GO:0008234">
    <property type="term" value="F:cysteine-type peptidase activity"/>
    <property type="evidence" value="ECO:0007669"/>
    <property type="project" value="UniProtKB-KW"/>
</dbReference>
<protein>
    <submittedName>
        <fullName evidence="15">Peptidase domain-containing ABC transporter</fullName>
    </submittedName>
</protein>
<keyword evidence="2" id="KW-0813">Transport</keyword>
<evidence type="ECO:0000256" key="3">
    <source>
        <dbReference type="ARBA" id="ARBA00022475"/>
    </source>
</evidence>
<dbReference type="InterPro" id="IPR017871">
    <property type="entry name" value="ABC_transporter-like_CS"/>
</dbReference>
<dbReference type="InterPro" id="IPR011527">
    <property type="entry name" value="ABC1_TM_dom"/>
</dbReference>
<organism evidence="15 16">
    <name type="scientific">Microcystis wesenbergii TW10</name>
    <dbReference type="NCBI Taxonomy" id="2060474"/>
    <lineage>
        <taxon>Bacteria</taxon>
        <taxon>Bacillati</taxon>
        <taxon>Cyanobacteriota</taxon>
        <taxon>Cyanophyceae</taxon>
        <taxon>Oscillatoriophycideae</taxon>
        <taxon>Chroococcales</taxon>
        <taxon>Microcystaceae</taxon>
        <taxon>Microcystis</taxon>
    </lineage>
</organism>
<evidence type="ECO:0000256" key="2">
    <source>
        <dbReference type="ARBA" id="ARBA00022448"/>
    </source>
</evidence>
<reference evidence="15 16" key="1">
    <citation type="submission" date="2017-10" db="EMBL/GenBank/DDBJ databases">
        <title>A large-scale comparative metagenomic study reveals the eutrophication-driven functional interactions in six Microcystis-epibionts communities.</title>
        <authorList>
            <person name="Li Q."/>
            <person name="Lin F."/>
        </authorList>
    </citation>
    <scope>NUCLEOTIDE SEQUENCE [LARGE SCALE GENOMIC DNA]</scope>
    <source>
        <strain evidence="15">TW10</strain>
    </source>
</reference>
<evidence type="ECO:0000256" key="8">
    <source>
        <dbReference type="ARBA" id="ARBA00022840"/>
    </source>
</evidence>
<dbReference type="InterPro" id="IPR003593">
    <property type="entry name" value="AAA+_ATPase"/>
</dbReference>
<evidence type="ECO:0000256" key="1">
    <source>
        <dbReference type="ARBA" id="ARBA00004651"/>
    </source>
</evidence>
<evidence type="ECO:0000256" key="6">
    <source>
        <dbReference type="ARBA" id="ARBA00022801"/>
    </source>
</evidence>
<dbReference type="Pfam" id="PF03412">
    <property type="entry name" value="Peptidase_C39"/>
    <property type="match status" value="1"/>
</dbReference>
<dbReference type="InterPro" id="IPR005074">
    <property type="entry name" value="Peptidase_C39"/>
</dbReference>
<dbReference type="SUPFAM" id="SSF90123">
    <property type="entry name" value="ABC transporter transmembrane region"/>
    <property type="match status" value="1"/>
</dbReference>
<keyword evidence="9 11" id="KW-1133">Transmembrane helix</keyword>
<keyword evidence="6" id="KW-0378">Hydrolase</keyword>
<dbReference type="CDD" id="cd18570">
    <property type="entry name" value="ABC_6TM_PCAT1_LagD_like"/>
    <property type="match status" value="1"/>
</dbReference>
<keyword evidence="3" id="KW-1003">Cell membrane</keyword>
<evidence type="ECO:0000256" key="10">
    <source>
        <dbReference type="ARBA" id="ARBA00023136"/>
    </source>
</evidence>
<dbReference type="AlphaFoldDB" id="A0A3E0MC14"/>
<dbReference type="CDD" id="cd02418">
    <property type="entry name" value="Peptidase_C39B"/>
    <property type="match status" value="1"/>
</dbReference>
<evidence type="ECO:0000256" key="7">
    <source>
        <dbReference type="ARBA" id="ARBA00022807"/>
    </source>
</evidence>
<evidence type="ECO:0000259" key="13">
    <source>
        <dbReference type="PROSITE" id="PS50929"/>
    </source>
</evidence>
<name>A0A3E0MC14_9CHRO</name>
<evidence type="ECO:0000256" key="4">
    <source>
        <dbReference type="ARBA" id="ARBA00022692"/>
    </source>
</evidence>
<keyword evidence="5" id="KW-0547">Nucleotide-binding</keyword>
<keyword evidence="8" id="KW-0067">ATP-binding</keyword>
<dbReference type="PROSITE" id="PS00211">
    <property type="entry name" value="ABC_TRANSPORTER_1"/>
    <property type="match status" value="1"/>
</dbReference>
<comment type="subcellular location">
    <subcellularLocation>
        <location evidence="1">Cell membrane</location>
        <topology evidence="1">Multi-pass membrane protein</topology>
    </subcellularLocation>
</comment>
<keyword evidence="10 11" id="KW-0472">Membrane</keyword>
<keyword evidence="7" id="KW-0645">Protease</keyword>
<dbReference type="InterPro" id="IPR039421">
    <property type="entry name" value="Type_1_exporter"/>
</dbReference>
<feature type="transmembrane region" description="Helical" evidence="11">
    <location>
        <begin position="276"/>
        <end position="301"/>
    </location>
</feature>
<dbReference type="GO" id="GO:0005886">
    <property type="term" value="C:plasma membrane"/>
    <property type="evidence" value="ECO:0007669"/>
    <property type="project" value="UniProtKB-SubCell"/>
</dbReference>
<dbReference type="GO" id="GO:0016887">
    <property type="term" value="F:ATP hydrolysis activity"/>
    <property type="evidence" value="ECO:0007669"/>
    <property type="project" value="InterPro"/>
</dbReference>
<evidence type="ECO:0000256" key="11">
    <source>
        <dbReference type="SAM" id="Phobius"/>
    </source>
</evidence>
<dbReference type="SMART" id="SM00382">
    <property type="entry name" value="AAA"/>
    <property type="match status" value="1"/>
</dbReference>
<dbReference type="Gene3D" id="3.40.50.300">
    <property type="entry name" value="P-loop containing nucleotide triphosphate hydrolases"/>
    <property type="match status" value="1"/>
</dbReference>
<dbReference type="Gene3D" id="1.20.1560.10">
    <property type="entry name" value="ABC transporter type 1, transmembrane domain"/>
    <property type="match status" value="1"/>
</dbReference>
<feature type="transmembrane region" description="Helical" evidence="11">
    <location>
        <begin position="202"/>
        <end position="223"/>
    </location>
</feature>
<feature type="transmembrane region" description="Helical" evidence="11">
    <location>
        <begin position="307"/>
        <end position="327"/>
    </location>
</feature>
<dbReference type="GO" id="GO:0015421">
    <property type="term" value="F:ABC-type oligopeptide transporter activity"/>
    <property type="evidence" value="ECO:0007669"/>
    <property type="project" value="TreeGrafter"/>
</dbReference>
<dbReference type="Gene3D" id="3.90.70.10">
    <property type="entry name" value="Cysteine proteinases"/>
    <property type="match status" value="1"/>
</dbReference>
<dbReference type="PANTHER" id="PTHR43394">
    <property type="entry name" value="ATP-DEPENDENT PERMEASE MDL1, MITOCHONDRIAL"/>
    <property type="match status" value="1"/>
</dbReference>
<feature type="domain" description="ABC transporter" evidence="12">
    <location>
        <begin position="483"/>
        <end position="717"/>
    </location>
</feature>
<dbReference type="InterPro" id="IPR027417">
    <property type="entry name" value="P-loop_NTPase"/>
</dbReference>
<evidence type="ECO:0000256" key="9">
    <source>
        <dbReference type="ARBA" id="ARBA00022989"/>
    </source>
</evidence>
<evidence type="ECO:0000313" key="16">
    <source>
        <dbReference type="Proteomes" id="UP000257002"/>
    </source>
</evidence>
<dbReference type="GO" id="GO:0006508">
    <property type="term" value="P:proteolysis"/>
    <property type="evidence" value="ECO:0007669"/>
    <property type="project" value="InterPro"/>
</dbReference>
<dbReference type="FunFam" id="3.40.50.300:FF:000299">
    <property type="entry name" value="ABC transporter ATP-binding protein/permease"/>
    <property type="match status" value="1"/>
</dbReference>
<dbReference type="EMBL" id="QQWD01000002">
    <property type="protein sequence ID" value="REJ57118.1"/>
    <property type="molecule type" value="Genomic_DNA"/>
</dbReference>
<sequence length="717" mass="80440">MKYPNVLQHNEEDCGAACLASISKYYGRTFTINRIREVAGTYSSGTTLLGLKQGAEALGFTNVRGVKVTLNAIDDRAVSLPCIIHWKGYHWVILYGKRGKKYVIADPAIEGIQYIDRHWLQEAWPNGVLLTLEPDPIRFFSQSDEREKIGGLGRFLKRIWYERTLFTQILILNLVVGIIALAAPLLIQVLTDDVLLKGDNQLLTRIIIAILVMSLIASSLDWLQANLISHFGQRLELRLILEFAQQILRLPLSYYESRRSGEVTSRLRDIQSINQLISQVLITLPSQFFVAITSLCFMLFYNIKLTVVAALLAFLMLLSTLIFLPLVRQKTRNIMSREAENQAILIETFKGAITLKTIAAAPQLWDEFKFRFSRLARVSFSTIQISITNNTSSRLVERVGGIIFLWFGSSLVISQELTTGQLLALYSLNRNISVLLINLVIFADEFVRVDTAAQRLAEVIETPAENEKDSRKPYVNLSGDAPITCSHLNFNYAGRMTLLEDFTLTIPGGKVIALIGESGCGKSTLSKLMAGLYPLQSGNIRLGAYNLEDISLDCLRQQVVLVPQDPHFWSRSIIDNFNLIDPQITFEQIVKACQIAGADEFISNLPGRYQTVLGEFGANLSGGQRQRLTIARAMVNDPPILILDESTGALDPISETKILDNILQHRQGKTTILISHRPRVIQRADWIVMLEKGRLKIQGDLQELRQKAGDHLNFITA</sequence>
<evidence type="ECO:0000259" key="14">
    <source>
        <dbReference type="PROSITE" id="PS50990"/>
    </source>
</evidence>
<dbReference type="SUPFAM" id="SSF52540">
    <property type="entry name" value="P-loop containing nucleoside triphosphate hydrolases"/>
    <property type="match status" value="1"/>
</dbReference>
<dbReference type="Pfam" id="PF00664">
    <property type="entry name" value="ABC_membrane"/>
    <property type="match status" value="1"/>
</dbReference>
<dbReference type="PANTHER" id="PTHR43394:SF1">
    <property type="entry name" value="ATP-BINDING CASSETTE SUB-FAMILY B MEMBER 10, MITOCHONDRIAL"/>
    <property type="match status" value="1"/>
</dbReference>
<feature type="domain" description="Peptidase C39" evidence="14">
    <location>
        <begin position="8"/>
        <end position="131"/>
    </location>
</feature>
<dbReference type="PROSITE" id="PS50893">
    <property type="entry name" value="ABC_TRANSPORTER_2"/>
    <property type="match status" value="1"/>
</dbReference>
<keyword evidence="7" id="KW-0788">Thiol protease</keyword>
<keyword evidence="4 11" id="KW-0812">Transmembrane</keyword>
<dbReference type="PROSITE" id="PS50929">
    <property type="entry name" value="ABC_TM1F"/>
    <property type="match status" value="1"/>
</dbReference>
<proteinExistence type="predicted"/>
<dbReference type="InterPro" id="IPR003439">
    <property type="entry name" value="ABC_transporter-like_ATP-bd"/>
</dbReference>
<comment type="caution">
    <text evidence="15">The sequence shown here is derived from an EMBL/GenBank/DDBJ whole genome shotgun (WGS) entry which is preliminary data.</text>
</comment>
<dbReference type="InterPro" id="IPR036640">
    <property type="entry name" value="ABC1_TM_sf"/>
</dbReference>
<feature type="domain" description="ABC transmembrane type-1" evidence="13">
    <location>
        <begin position="169"/>
        <end position="448"/>
    </location>
</feature>
<dbReference type="PROSITE" id="PS50990">
    <property type="entry name" value="PEPTIDASE_C39"/>
    <property type="match status" value="1"/>
</dbReference>
<evidence type="ECO:0000313" key="15">
    <source>
        <dbReference type="EMBL" id="REJ57118.1"/>
    </source>
</evidence>
<feature type="transmembrane region" description="Helical" evidence="11">
    <location>
        <begin position="165"/>
        <end position="190"/>
    </location>
</feature>
<accession>A0A3E0MC14</accession>
<evidence type="ECO:0000256" key="5">
    <source>
        <dbReference type="ARBA" id="ARBA00022741"/>
    </source>
</evidence>
<dbReference type="GO" id="GO:0005524">
    <property type="term" value="F:ATP binding"/>
    <property type="evidence" value="ECO:0007669"/>
    <property type="project" value="UniProtKB-KW"/>
</dbReference>